<dbReference type="PANTHER" id="PTHR12001">
    <property type="entry name" value="GERANYLGERANYL PYROPHOSPHATE SYNTHASE"/>
    <property type="match status" value="1"/>
</dbReference>
<comment type="caution">
    <text evidence="7">The sequence shown here is derived from an EMBL/GenBank/DDBJ whole genome shotgun (WGS) entry which is preliminary data.</text>
</comment>
<dbReference type="InterPro" id="IPR008949">
    <property type="entry name" value="Isoprenoid_synthase_dom_sf"/>
</dbReference>
<dbReference type="PANTHER" id="PTHR12001:SF85">
    <property type="entry name" value="SHORT CHAIN ISOPRENYL DIPHOSPHATE SYNTHASE"/>
    <property type="match status" value="1"/>
</dbReference>
<keyword evidence="8" id="KW-1185">Reference proteome</keyword>
<evidence type="ECO:0000256" key="5">
    <source>
        <dbReference type="ARBA" id="ARBA00022842"/>
    </source>
</evidence>
<accession>A0A2V2NJG7</accession>
<dbReference type="Gene3D" id="1.10.600.10">
    <property type="entry name" value="Farnesyl Diphosphate Synthase"/>
    <property type="match status" value="1"/>
</dbReference>
<keyword evidence="5" id="KW-0460">Magnesium</keyword>
<keyword evidence="4" id="KW-0479">Metal-binding</keyword>
<dbReference type="InterPro" id="IPR033749">
    <property type="entry name" value="Polyprenyl_synt_CS"/>
</dbReference>
<dbReference type="SFLD" id="SFLDS00005">
    <property type="entry name" value="Isoprenoid_Synthase_Type_I"/>
    <property type="match status" value="1"/>
</dbReference>
<proteinExistence type="inferred from homology"/>
<dbReference type="CDD" id="cd00685">
    <property type="entry name" value="Trans_IPPS_HT"/>
    <property type="match status" value="1"/>
</dbReference>
<dbReference type="InterPro" id="IPR000092">
    <property type="entry name" value="Polyprenyl_synt"/>
</dbReference>
<evidence type="ECO:0000256" key="6">
    <source>
        <dbReference type="RuleBase" id="RU004466"/>
    </source>
</evidence>
<dbReference type="PROSITE" id="PS00444">
    <property type="entry name" value="POLYPRENYL_SYNTHASE_2"/>
    <property type="match status" value="1"/>
</dbReference>
<dbReference type="RefSeq" id="WP_109939826.1">
    <property type="nucleotide sequence ID" value="NZ_CP176366.1"/>
</dbReference>
<keyword evidence="3 6" id="KW-0808">Transferase</keyword>
<dbReference type="Pfam" id="PF00348">
    <property type="entry name" value="polyprenyl_synt"/>
    <property type="match status" value="1"/>
</dbReference>
<dbReference type="SFLD" id="SFLDG01017">
    <property type="entry name" value="Polyprenyl_Transferase_Like"/>
    <property type="match status" value="1"/>
</dbReference>
<evidence type="ECO:0000256" key="1">
    <source>
        <dbReference type="ARBA" id="ARBA00001946"/>
    </source>
</evidence>
<dbReference type="GO" id="GO:0004659">
    <property type="term" value="F:prenyltransferase activity"/>
    <property type="evidence" value="ECO:0007669"/>
    <property type="project" value="InterPro"/>
</dbReference>
<evidence type="ECO:0000256" key="3">
    <source>
        <dbReference type="ARBA" id="ARBA00022679"/>
    </source>
</evidence>
<dbReference type="GO" id="GO:0046872">
    <property type="term" value="F:metal ion binding"/>
    <property type="evidence" value="ECO:0007669"/>
    <property type="project" value="UniProtKB-KW"/>
</dbReference>
<dbReference type="SUPFAM" id="SSF48576">
    <property type="entry name" value="Terpenoid synthases"/>
    <property type="match status" value="1"/>
</dbReference>
<name>A0A2V2NJG7_9EURY</name>
<sequence>MELEAYLKKTADEVNSLLQSCYGDPKTALSQAANHLLFAGGKRLRPALFKLAADAVRPGSSKMIMPAGLSLEVTHNFTLIHDDIMDKDEYRRGQKTVHTLWGEPAAILAGDVLYARAFSLICQADAPESPKVRAIALLAKTCEDICEGQQQDMSFEEREDVSRDEYLEMVTKKTGVLYGSAAAIGVLLSQGTDSQVEALYNYGCKIGAAFQIQDDLIDLMASSEKSGKDQASDIREGKQTLIAITAREKGIDLKPWRRPLSKDEIASLISMLTEKGVISSVQNEAEQMITSAVEGLSVLQDTVEKHLLVELAWFFIRRDY</sequence>
<dbReference type="GO" id="GO:0008299">
    <property type="term" value="P:isoprenoid biosynthetic process"/>
    <property type="evidence" value="ECO:0007669"/>
    <property type="project" value="InterPro"/>
</dbReference>
<comment type="similarity">
    <text evidence="2 6">Belongs to the FPP/GGPP synthase family.</text>
</comment>
<dbReference type="AlphaFoldDB" id="A0A2V2NJG7"/>
<dbReference type="EMBL" id="QGMZ01000008">
    <property type="protein sequence ID" value="PWR75761.1"/>
    <property type="molecule type" value="Genomic_DNA"/>
</dbReference>
<dbReference type="PROSITE" id="PS00723">
    <property type="entry name" value="POLYPRENYL_SYNTHASE_1"/>
    <property type="match status" value="1"/>
</dbReference>
<dbReference type="OrthoDB" id="26738at2157"/>
<gene>
    <name evidence="7" type="ORF">DLD82_03410</name>
</gene>
<dbReference type="Proteomes" id="UP000245934">
    <property type="component" value="Unassembled WGS sequence"/>
</dbReference>
<evidence type="ECO:0000313" key="8">
    <source>
        <dbReference type="Proteomes" id="UP000245934"/>
    </source>
</evidence>
<evidence type="ECO:0000313" key="7">
    <source>
        <dbReference type="EMBL" id="PWR75761.1"/>
    </source>
</evidence>
<organism evidence="7 8">
    <name type="scientific">Methanospirillum stamsii</name>
    <dbReference type="NCBI Taxonomy" id="1277351"/>
    <lineage>
        <taxon>Archaea</taxon>
        <taxon>Methanobacteriati</taxon>
        <taxon>Methanobacteriota</taxon>
        <taxon>Stenosarchaea group</taxon>
        <taxon>Methanomicrobia</taxon>
        <taxon>Methanomicrobiales</taxon>
        <taxon>Methanospirillaceae</taxon>
        <taxon>Methanospirillum</taxon>
    </lineage>
</organism>
<reference evidence="7 8" key="1">
    <citation type="submission" date="2018-05" db="EMBL/GenBank/DDBJ databases">
        <title>Draft genome of Methanospirillum stamsii Pt1.</title>
        <authorList>
            <person name="Dueholm M.S."/>
            <person name="Nielsen P.H."/>
            <person name="Bakmann L.F."/>
            <person name="Otzen D.E."/>
        </authorList>
    </citation>
    <scope>NUCLEOTIDE SEQUENCE [LARGE SCALE GENOMIC DNA]</scope>
    <source>
        <strain evidence="7 8">Pt1</strain>
    </source>
</reference>
<dbReference type="GeneID" id="97609408"/>
<comment type="cofactor">
    <cofactor evidence="1">
        <name>Mg(2+)</name>
        <dbReference type="ChEBI" id="CHEBI:18420"/>
    </cofactor>
</comment>
<protein>
    <submittedName>
        <fullName evidence="7">Phosphoesterase</fullName>
    </submittedName>
</protein>
<evidence type="ECO:0000256" key="2">
    <source>
        <dbReference type="ARBA" id="ARBA00006706"/>
    </source>
</evidence>
<evidence type="ECO:0000256" key="4">
    <source>
        <dbReference type="ARBA" id="ARBA00022723"/>
    </source>
</evidence>